<evidence type="ECO:0000256" key="12">
    <source>
        <dbReference type="SAM" id="MobiDB-lite"/>
    </source>
</evidence>
<protein>
    <recommendedName>
        <fullName evidence="18">Tripartite motif containing 66</fullName>
    </recommendedName>
</protein>
<feature type="compositionally biased region" description="Acidic residues" evidence="12">
    <location>
        <begin position="932"/>
        <end position="941"/>
    </location>
</feature>
<evidence type="ECO:0000313" key="17">
    <source>
        <dbReference type="Proteomes" id="UP001044222"/>
    </source>
</evidence>
<keyword evidence="3" id="KW-0677">Repeat</keyword>
<keyword evidence="2" id="KW-0479">Metal-binding</keyword>
<feature type="region of interest" description="Disordered" evidence="12">
    <location>
        <begin position="549"/>
        <end position="674"/>
    </location>
</feature>
<feature type="compositionally biased region" description="Polar residues" evidence="12">
    <location>
        <begin position="426"/>
        <end position="436"/>
    </location>
</feature>
<evidence type="ECO:0000256" key="3">
    <source>
        <dbReference type="ARBA" id="ARBA00022737"/>
    </source>
</evidence>
<feature type="region of interest" description="Disordered" evidence="12">
    <location>
        <begin position="687"/>
        <end position="1049"/>
    </location>
</feature>
<dbReference type="EMBL" id="JAFIRN010000005">
    <property type="protein sequence ID" value="KAG5849180.1"/>
    <property type="molecule type" value="Genomic_DNA"/>
</dbReference>
<name>A0A9D3RZN3_ANGAN</name>
<dbReference type="SMART" id="SM00297">
    <property type="entry name" value="BROMO"/>
    <property type="match status" value="1"/>
</dbReference>
<dbReference type="Proteomes" id="UP001044222">
    <property type="component" value="Unassembled WGS sequence"/>
</dbReference>
<dbReference type="SUPFAM" id="SSF57845">
    <property type="entry name" value="B-box zinc-binding domain"/>
    <property type="match status" value="1"/>
</dbReference>
<feature type="region of interest" description="Disordered" evidence="12">
    <location>
        <begin position="513"/>
        <end position="535"/>
    </location>
</feature>
<dbReference type="InterPro" id="IPR011011">
    <property type="entry name" value="Znf_FYVE_PHD"/>
</dbReference>
<dbReference type="InterPro" id="IPR019786">
    <property type="entry name" value="Zinc_finger_PHD-type_CS"/>
</dbReference>
<feature type="compositionally biased region" description="Basic and acidic residues" evidence="12">
    <location>
        <begin position="698"/>
        <end position="707"/>
    </location>
</feature>
<proteinExistence type="predicted"/>
<feature type="compositionally biased region" description="Pro residues" evidence="12">
    <location>
        <begin position="474"/>
        <end position="500"/>
    </location>
</feature>
<dbReference type="InterPro" id="IPR019787">
    <property type="entry name" value="Znf_PHD-finger"/>
</dbReference>
<dbReference type="Pfam" id="PF25287">
    <property type="entry name" value="zf-B_box_Trim66"/>
    <property type="match status" value="1"/>
</dbReference>
<feature type="compositionally biased region" description="Low complexity" evidence="12">
    <location>
        <begin position="658"/>
        <end position="674"/>
    </location>
</feature>
<evidence type="ECO:0000256" key="7">
    <source>
        <dbReference type="ARBA" id="ARBA00023117"/>
    </source>
</evidence>
<keyword evidence="7 10" id="KW-0103">Bromodomain</keyword>
<feature type="compositionally biased region" description="Basic and acidic residues" evidence="12">
    <location>
        <begin position="769"/>
        <end position="778"/>
    </location>
</feature>
<dbReference type="SUPFAM" id="SSF57903">
    <property type="entry name" value="FYVE/PHD zinc finger"/>
    <property type="match status" value="1"/>
</dbReference>
<dbReference type="PROSITE" id="PS01359">
    <property type="entry name" value="ZF_PHD_1"/>
    <property type="match status" value="1"/>
</dbReference>
<evidence type="ECO:0000256" key="1">
    <source>
        <dbReference type="ARBA" id="ARBA00004123"/>
    </source>
</evidence>
<feature type="region of interest" description="Disordered" evidence="12">
    <location>
        <begin position="1272"/>
        <end position="1301"/>
    </location>
</feature>
<accession>A0A9D3RZN3</accession>
<evidence type="ECO:0000256" key="8">
    <source>
        <dbReference type="ARBA" id="ARBA00023242"/>
    </source>
</evidence>
<feature type="domain" description="B box-type" evidence="15">
    <location>
        <begin position="37"/>
        <end position="74"/>
    </location>
</feature>
<feature type="region of interest" description="Disordered" evidence="12">
    <location>
        <begin position="426"/>
        <end position="500"/>
    </location>
</feature>
<feature type="compositionally biased region" description="Low complexity" evidence="12">
    <location>
        <begin position="719"/>
        <end position="738"/>
    </location>
</feature>
<feature type="coiled-coil region" evidence="11">
    <location>
        <begin position="154"/>
        <end position="228"/>
    </location>
</feature>
<evidence type="ECO:0000256" key="5">
    <source>
        <dbReference type="ARBA" id="ARBA00022833"/>
    </source>
</evidence>
<feature type="compositionally biased region" description="Basic and acidic residues" evidence="12">
    <location>
        <begin position="846"/>
        <end position="863"/>
    </location>
</feature>
<evidence type="ECO:0000256" key="2">
    <source>
        <dbReference type="ARBA" id="ARBA00022723"/>
    </source>
</evidence>
<dbReference type="InterPro" id="IPR013083">
    <property type="entry name" value="Znf_RING/FYVE/PHD"/>
</dbReference>
<evidence type="ECO:0000313" key="16">
    <source>
        <dbReference type="EMBL" id="KAG5849180.1"/>
    </source>
</evidence>
<dbReference type="Pfam" id="PF00439">
    <property type="entry name" value="Bromodomain"/>
    <property type="match status" value="1"/>
</dbReference>
<gene>
    <name evidence="16" type="ORF">ANANG_G00107240</name>
</gene>
<dbReference type="InterPro" id="IPR003649">
    <property type="entry name" value="Bbox_C"/>
</dbReference>
<evidence type="ECO:0000256" key="10">
    <source>
        <dbReference type="PROSITE-ProRule" id="PRU00035"/>
    </source>
</evidence>
<evidence type="ECO:0000259" key="15">
    <source>
        <dbReference type="PROSITE" id="PS50119"/>
    </source>
</evidence>
<keyword evidence="5" id="KW-0862">Zinc</keyword>
<dbReference type="PROSITE" id="PS50119">
    <property type="entry name" value="ZF_BBOX"/>
    <property type="match status" value="2"/>
</dbReference>
<dbReference type="Gene3D" id="3.30.40.10">
    <property type="entry name" value="Zinc/RING finger domain, C3HC4 (zinc finger)"/>
    <property type="match status" value="1"/>
</dbReference>
<feature type="compositionally biased region" description="Basic residues" evidence="12">
    <location>
        <begin position="1283"/>
        <end position="1301"/>
    </location>
</feature>
<dbReference type="InterPro" id="IPR001965">
    <property type="entry name" value="Znf_PHD"/>
</dbReference>
<keyword evidence="4 9" id="KW-0863">Zinc-finger</keyword>
<dbReference type="SMART" id="SM00336">
    <property type="entry name" value="BBOX"/>
    <property type="match status" value="2"/>
</dbReference>
<dbReference type="InterPro" id="IPR036427">
    <property type="entry name" value="Bromodomain-like_sf"/>
</dbReference>
<comment type="subcellular location">
    <subcellularLocation>
        <location evidence="1">Nucleus</location>
    </subcellularLocation>
</comment>
<feature type="compositionally biased region" description="Basic and acidic residues" evidence="12">
    <location>
        <begin position="577"/>
        <end position="592"/>
    </location>
</feature>
<evidence type="ECO:0000259" key="14">
    <source>
        <dbReference type="PROSITE" id="PS50016"/>
    </source>
</evidence>
<evidence type="ECO:0000256" key="11">
    <source>
        <dbReference type="SAM" id="Coils"/>
    </source>
</evidence>
<dbReference type="SMART" id="SM00502">
    <property type="entry name" value="BBC"/>
    <property type="match status" value="1"/>
</dbReference>
<dbReference type="Gene3D" id="3.30.160.60">
    <property type="entry name" value="Classic Zinc Finger"/>
    <property type="match status" value="1"/>
</dbReference>
<dbReference type="Pfam" id="PF00643">
    <property type="entry name" value="zf-B_box"/>
    <property type="match status" value="1"/>
</dbReference>
<dbReference type="SMART" id="SM00249">
    <property type="entry name" value="PHD"/>
    <property type="match status" value="1"/>
</dbReference>
<dbReference type="GO" id="GO:0005634">
    <property type="term" value="C:nucleus"/>
    <property type="evidence" value="ECO:0007669"/>
    <property type="project" value="UniProtKB-SubCell"/>
</dbReference>
<keyword evidence="6 11" id="KW-0175">Coiled coil</keyword>
<evidence type="ECO:0000256" key="6">
    <source>
        <dbReference type="ARBA" id="ARBA00023054"/>
    </source>
</evidence>
<feature type="domain" description="B box-type" evidence="15">
    <location>
        <begin position="98"/>
        <end position="139"/>
    </location>
</feature>
<dbReference type="SUPFAM" id="SSF47370">
    <property type="entry name" value="Bromodomain"/>
    <property type="match status" value="1"/>
</dbReference>
<evidence type="ECO:0000256" key="4">
    <source>
        <dbReference type="ARBA" id="ARBA00022771"/>
    </source>
</evidence>
<dbReference type="InterPro" id="IPR037372">
    <property type="entry name" value="TRIM66_Bbox1_Znf"/>
</dbReference>
<dbReference type="CDD" id="cd05502">
    <property type="entry name" value="Bromo_tif1_like"/>
    <property type="match status" value="1"/>
</dbReference>
<evidence type="ECO:0000256" key="9">
    <source>
        <dbReference type="PROSITE-ProRule" id="PRU00024"/>
    </source>
</evidence>
<dbReference type="PROSITE" id="PS50016">
    <property type="entry name" value="ZF_PHD_2"/>
    <property type="match status" value="1"/>
</dbReference>
<keyword evidence="17" id="KW-1185">Reference proteome</keyword>
<evidence type="ECO:0000259" key="13">
    <source>
        <dbReference type="PROSITE" id="PS50014"/>
    </source>
</evidence>
<comment type="caution">
    <text evidence="16">The sequence shown here is derived from an EMBL/GenBank/DDBJ whole genome shotgun (WGS) entry which is preliminary data.</text>
</comment>
<dbReference type="PANTHER" id="PTHR45915">
    <property type="entry name" value="TRANSCRIPTION INTERMEDIARY FACTOR"/>
    <property type="match status" value="1"/>
</dbReference>
<dbReference type="PANTHER" id="PTHR45915:SF7">
    <property type="entry name" value="TRIPARTITE MOTIF-CONTAINING PROTEIN 66"/>
    <property type="match status" value="1"/>
</dbReference>
<dbReference type="PROSITE" id="PS50014">
    <property type="entry name" value="BROMODOMAIN_2"/>
    <property type="match status" value="1"/>
</dbReference>
<feature type="compositionally biased region" description="Low complexity" evidence="12">
    <location>
        <begin position="601"/>
        <end position="626"/>
    </location>
</feature>
<dbReference type="Pfam" id="PF00628">
    <property type="entry name" value="PHD"/>
    <property type="match status" value="1"/>
</dbReference>
<sequence length="1301" mass="142058">MIRDEAGNSPSTAVCSRLLYVDICSTTHQTAKHPGVDMEKLCTHCREPRDGQSLCTLCNKWLCYQCTDMHQDHRPAGSLLQMDPGKRPAQSGSGCWSNGIPFCHFHKQEPLDLFCESCDLLSCSSCHLATHRDHRVVHVRKALQNQLWLFENLMVQVEDKKSTVENTAKQVEDRLHGVKVMQRKAENQIKMAKMIMINELNKRANLLIEQLEKVSNEFRQRLEDQLQGMIELCSQLSHVQNFISWASSHHQRNPLLFSKELITFQMQRILESQLRYDLDPPVKIKFNWDASLWTKHISTFGELTAEGGSRSHSVGVACSSILKPQPIPCSALASSLCPRALDQSCGFQARFQPQMCCSHCVNVPVGPAPHPDLLIGNSRGSSGEHQGVRCHPMAASYPERTLQHVPLLPEMRPAAELDRKQPESSACTVACAQSSQPLPPQGRCDPQTPPPLSTHMPQCPQTPPPLSTHVPQCPQTPPPLPTHVPQSPQTPPPLPAQCPQPPALAQIALARPPDDRLRRSSGSSPKEPQPAQSSLQLLLQSPHQLQTERLPGRQAQTAADPAQTAEGWSGADCGRGLPEERGGQGHALERSRRGPAADQELAPAQPRAPLLGGPLGPPCGRARAAPQSASGCRGPASDEAFPPNAPCVSGSLWGRGHSSQSSSEEPAAAAAPLEACPPLVTTSIAAAAQAAQDNDALAGEKREEAETGRAGQGVAQVMTSTPTPTSCSPEPRSSSLPPCKAKPGKAHACEGTGMTDRARLRISRKRRQDIRAAKEGPKAQKFSKGPKASKASRVPLVCLERLRVRLTPRHPAATRPPLRGRRPGGPLPEPPTEGAVAPEPPGSPTSEEHHQKGEPDENAEVRTKVSQLSSQADWPKEQPASRPTISSVGAASDPEWERSPEGPSLPPAPQSDLESESGTEPQSELDPHLESEPDLDSEPELASEQPPESEPSLESEPQPESDSAMEREHQPDPCPDPYREPDPGLESDADSERDLEPAPDLVSEPESESYQGPGADVELGPAAESGPVPGPASERSGPASSGEHTDRPVVVAEEGGVEEEAGQMENEDFCAVCRNGGDLLCCDHCPKVFHLSCHVPPLLSFPTGDWVCSLCRDVLQPEMEYDCENTRLSVDHAGMGGTDGLVDSDQRRCEKLTLFISCNILSAPFHEPVSPLARHYYQIIKKPMDLSVIRSKLNRRSPSHYYNPQEFVADFFLMFRNCAKFNYPDSEVAQAGRSLEAFFGSKLREVFGGRTFPVPEDDSDSEEYEEFYRSGAAGFPWPDRKEHCHRKRKRRHSLNSRRHHV</sequence>
<dbReference type="GO" id="GO:0008270">
    <property type="term" value="F:zinc ion binding"/>
    <property type="evidence" value="ECO:0007669"/>
    <property type="project" value="UniProtKB-KW"/>
</dbReference>
<feature type="domain" description="PHD-type" evidence="14">
    <location>
        <begin position="1067"/>
        <end position="1114"/>
    </location>
</feature>
<feature type="compositionally biased region" description="Low complexity" evidence="12">
    <location>
        <begin position="554"/>
        <end position="565"/>
    </location>
</feature>
<dbReference type="Gene3D" id="1.20.920.10">
    <property type="entry name" value="Bromodomain-like"/>
    <property type="match status" value="1"/>
</dbReference>
<reference evidence="16" key="1">
    <citation type="submission" date="2021-01" db="EMBL/GenBank/DDBJ databases">
        <title>A chromosome-scale assembly of European eel, Anguilla anguilla.</title>
        <authorList>
            <person name="Henkel C."/>
            <person name="Jong-Raadsen S.A."/>
            <person name="Dufour S."/>
            <person name="Weltzien F.-A."/>
            <person name="Palstra A.P."/>
            <person name="Pelster B."/>
            <person name="Spaink H.P."/>
            <person name="Van Den Thillart G.E."/>
            <person name="Jansen H."/>
            <person name="Zahm M."/>
            <person name="Klopp C."/>
            <person name="Cedric C."/>
            <person name="Louis A."/>
            <person name="Berthelot C."/>
            <person name="Parey E."/>
            <person name="Roest Crollius H."/>
            <person name="Montfort J."/>
            <person name="Robinson-Rechavi M."/>
            <person name="Bucao C."/>
            <person name="Bouchez O."/>
            <person name="Gislard M."/>
            <person name="Lluch J."/>
            <person name="Milhes M."/>
            <person name="Lampietro C."/>
            <person name="Lopez Roques C."/>
            <person name="Donnadieu C."/>
            <person name="Braasch I."/>
            <person name="Desvignes T."/>
            <person name="Postlethwait J."/>
            <person name="Bobe J."/>
            <person name="Guiguen Y."/>
            <person name="Dirks R."/>
        </authorList>
    </citation>
    <scope>NUCLEOTIDE SEQUENCE</scope>
    <source>
        <strain evidence="16">Tag_6206</strain>
        <tissue evidence="16">Liver</tissue>
    </source>
</reference>
<keyword evidence="8" id="KW-0539">Nucleus</keyword>
<dbReference type="InterPro" id="IPR000315">
    <property type="entry name" value="Znf_B-box"/>
</dbReference>
<feature type="domain" description="Bromo" evidence="13">
    <location>
        <begin position="1157"/>
        <end position="1229"/>
    </location>
</feature>
<feature type="compositionally biased region" description="Low complexity" evidence="12">
    <location>
        <begin position="687"/>
        <end position="697"/>
    </location>
</feature>
<evidence type="ECO:0008006" key="18">
    <source>
        <dbReference type="Google" id="ProtNLM"/>
    </source>
</evidence>
<organism evidence="16 17">
    <name type="scientific">Anguilla anguilla</name>
    <name type="common">European freshwater eel</name>
    <name type="synonym">Muraena anguilla</name>
    <dbReference type="NCBI Taxonomy" id="7936"/>
    <lineage>
        <taxon>Eukaryota</taxon>
        <taxon>Metazoa</taxon>
        <taxon>Chordata</taxon>
        <taxon>Craniata</taxon>
        <taxon>Vertebrata</taxon>
        <taxon>Euteleostomi</taxon>
        <taxon>Actinopterygii</taxon>
        <taxon>Neopterygii</taxon>
        <taxon>Teleostei</taxon>
        <taxon>Anguilliformes</taxon>
        <taxon>Anguillidae</taxon>
        <taxon>Anguilla</taxon>
    </lineage>
</organism>
<dbReference type="GO" id="GO:0000785">
    <property type="term" value="C:chromatin"/>
    <property type="evidence" value="ECO:0007669"/>
    <property type="project" value="TreeGrafter"/>
</dbReference>
<dbReference type="FunFam" id="3.30.40.10:FF:000123">
    <property type="entry name" value="E3 ubiquitin-protein ligase TRIM33"/>
    <property type="match status" value="1"/>
</dbReference>
<dbReference type="InterPro" id="IPR001487">
    <property type="entry name" value="Bromodomain"/>
</dbReference>
<feature type="compositionally biased region" description="Basic and acidic residues" evidence="12">
    <location>
        <begin position="964"/>
        <end position="982"/>
    </location>
</feature>